<evidence type="ECO:0000256" key="2">
    <source>
        <dbReference type="PROSITE-ProRule" id="PRU00504"/>
    </source>
</evidence>
<dbReference type="PANTHER" id="PTHR24104">
    <property type="entry name" value="E3 UBIQUITIN-PROTEIN LIGASE NHLRC1-RELATED"/>
    <property type="match status" value="1"/>
</dbReference>
<organism evidence="4 5">
    <name type="scientific">Adineta ricciae</name>
    <name type="common">Rotifer</name>
    <dbReference type="NCBI Taxonomy" id="249248"/>
    <lineage>
        <taxon>Eukaryota</taxon>
        <taxon>Metazoa</taxon>
        <taxon>Spiralia</taxon>
        <taxon>Gnathifera</taxon>
        <taxon>Rotifera</taxon>
        <taxon>Eurotatoria</taxon>
        <taxon>Bdelloidea</taxon>
        <taxon>Adinetida</taxon>
        <taxon>Adinetidae</taxon>
        <taxon>Adineta</taxon>
    </lineage>
</organism>
<dbReference type="Proteomes" id="UP000663828">
    <property type="component" value="Unassembled WGS sequence"/>
</dbReference>
<dbReference type="OrthoDB" id="10021022at2759"/>
<dbReference type="Proteomes" id="UP000663852">
    <property type="component" value="Unassembled WGS sequence"/>
</dbReference>
<protein>
    <submittedName>
        <fullName evidence="4">Uncharacterized protein</fullName>
    </submittedName>
</protein>
<dbReference type="PROSITE" id="PS51125">
    <property type="entry name" value="NHL"/>
    <property type="match status" value="3"/>
</dbReference>
<dbReference type="EMBL" id="CAJNOJ010001060">
    <property type="protein sequence ID" value="CAF1540791.1"/>
    <property type="molecule type" value="Genomic_DNA"/>
</dbReference>
<reference evidence="4" key="1">
    <citation type="submission" date="2021-02" db="EMBL/GenBank/DDBJ databases">
        <authorList>
            <person name="Nowell W R."/>
        </authorList>
    </citation>
    <scope>NUCLEOTIDE SEQUENCE</scope>
</reference>
<evidence type="ECO:0000256" key="1">
    <source>
        <dbReference type="ARBA" id="ARBA00022737"/>
    </source>
</evidence>
<dbReference type="GO" id="GO:0061630">
    <property type="term" value="F:ubiquitin protein ligase activity"/>
    <property type="evidence" value="ECO:0007669"/>
    <property type="project" value="TreeGrafter"/>
</dbReference>
<evidence type="ECO:0000313" key="5">
    <source>
        <dbReference type="Proteomes" id="UP000663828"/>
    </source>
</evidence>
<dbReference type="Gene3D" id="2.40.10.500">
    <property type="match status" value="2"/>
</dbReference>
<comment type="caution">
    <text evidence="4">The sequence shown here is derived from an EMBL/GenBank/DDBJ whole genome shotgun (WGS) entry which is preliminary data.</text>
</comment>
<dbReference type="InterPro" id="IPR001258">
    <property type="entry name" value="NHL_repeat"/>
</dbReference>
<accession>A0A816AJW4</accession>
<proteinExistence type="predicted"/>
<dbReference type="EMBL" id="CAJNOR010006491">
    <property type="protein sequence ID" value="CAF1596531.1"/>
    <property type="molecule type" value="Genomic_DNA"/>
</dbReference>
<dbReference type="Pfam" id="PF01436">
    <property type="entry name" value="NHL"/>
    <property type="match status" value="2"/>
</dbReference>
<dbReference type="PANTHER" id="PTHR24104:SF25">
    <property type="entry name" value="PROTEIN LIN-41"/>
    <property type="match status" value="1"/>
</dbReference>
<dbReference type="SUPFAM" id="SSF56399">
    <property type="entry name" value="ADP-ribosylation"/>
    <property type="match status" value="1"/>
</dbReference>
<keyword evidence="1" id="KW-0677">Repeat</keyword>
<evidence type="ECO:0000313" key="3">
    <source>
        <dbReference type="EMBL" id="CAF1540791.1"/>
    </source>
</evidence>
<dbReference type="SUPFAM" id="SSF101898">
    <property type="entry name" value="NHL repeat"/>
    <property type="match status" value="1"/>
</dbReference>
<dbReference type="InterPro" id="IPR011042">
    <property type="entry name" value="6-blade_b-propeller_TolB-like"/>
</dbReference>
<dbReference type="PROSITE" id="PS51996">
    <property type="entry name" value="TR_MART"/>
    <property type="match status" value="1"/>
</dbReference>
<feature type="repeat" description="NHL" evidence="2">
    <location>
        <begin position="749"/>
        <end position="785"/>
    </location>
</feature>
<keyword evidence="5" id="KW-1185">Reference proteome</keyword>
<feature type="repeat" description="NHL" evidence="2">
    <location>
        <begin position="696"/>
        <end position="735"/>
    </location>
</feature>
<dbReference type="Gene3D" id="3.90.176.10">
    <property type="entry name" value="Toxin ADP-ribosyltransferase, Chain A, domain 1"/>
    <property type="match status" value="1"/>
</dbReference>
<dbReference type="InterPro" id="IPR050952">
    <property type="entry name" value="TRIM-NHL_E3_ligases"/>
</dbReference>
<name>A0A816AJW4_ADIRI</name>
<sequence length="788" mass="90827">MIATGVVFNDELNQNVDDNHLEIFSIIWLDNNNNIKDNHETQKNLRSIINQLKLFYDSKECQQYIEQQSNEEQLIIIVSEEMAQVIIPSIHHLRQVSSIYVYCNDAERKRDEWVSQFPKIKTMMVEVRELINRIETDHRSLKRITESLSINKFSSGKSTTGVNGHFVFFQVLIDCLLRMKFKEEDKNELISRFKIEYNENKSELEKLDEFQKNYSSDKAVWWYTRDSFYYRTLNKALRCQNIDMIYLYRSFINDIYHMLRKHQSNIPLHVYRSQLMVKDELEELRKYIGQFVCVNSFLSTTKKYLTAVFLAGNTNAQSFMERVLFEIDADPEMAITQPFADISKFSEFAEESEVLFMVGSIFRLDAISCTTDCVWIIRMTLCSGNEHDLKDVLVHMKKQNGNGQTNLRTLGKILSEMGKLNLADKYYKRFLMELTLDDPLIRHVYEDLAQVSSQKGDFDNSIQWRQKSLAVNCQYQSNISISNQTIPISNVKWRQNGVTVAGGNKKGDKLNQLFYPWGLTVDDDQNVYVADCVNDRIVEWKLNATSGRLIAGGNGEGSKANQLDGPRDVIIDKQTDSLIISDARNRRVVRWSRQGGLFEQIIISNVDCYGIAMTDDGFLYVSDVEKHEIRRWQIGDTSGAVVAGANGKGNRLDQLDSPTFIFVDQNHSVYISDSNNHRIMKWVKGAKEGIVVAGNHGYGNSTKQLNFPRGLVVDQFSRIYIADDENNRIMCWTKGASQGTIVIGVNGEGNQDDQLRRPCGLSFDRLGNLYVIDHWNHRVQRFSLDTDP</sequence>
<dbReference type="GO" id="GO:0000209">
    <property type="term" value="P:protein polyubiquitination"/>
    <property type="evidence" value="ECO:0007669"/>
    <property type="project" value="TreeGrafter"/>
</dbReference>
<dbReference type="AlphaFoldDB" id="A0A816AJW4"/>
<dbReference type="CDD" id="cd05819">
    <property type="entry name" value="NHL"/>
    <property type="match status" value="1"/>
</dbReference>
<gene>
    <name evidence="3" type="ORF">EDS130_LOCUS45304</name>
    <name evidence="4" type="ORF">XAT740_LOCUS47175</name>
</gene>
<evidence type="ECO:0000313" key="4">
    <source>
        <dbReference type="EMBL" id="CAF1596531.1"/>
    </source>
</evidence>
<feature type="repeat" description="NHL" evidence="2">
    <location>
        <begin position="505"/>
        <end position="545"/>
    </location>
</feature>
<dbReference type="GO" id="GO:0008270">
    <property type="term" value="F:zinc ion binding"/>
    <property type="evidence" value="ECO:0007669"/>
    <property type="project" value="UniProtKB-KW"/>
</dbReference>
<dbReference type="Gene3D" id="1.25.40.10">
    <property type="entry name" value="Tetratricopeptide repeat domain"/>
    <property type="match status" value="1"/>
</dbReference>
<dbReference type="GO" id="GO:0043161">
    <property type="term" value="P:proteasome-mediated ubiquitin-dependent protein catabolic process"/>
    <property type="evidence" value="ECO:0007669"/>
    <property type="project" value="TreeGrafter"/>
</dbReference>
<dbReference type="InterPro" id="IPR011990">
    <property type="entry name" value="TPR-like_helical_dom_sf"/>
</dbReference>
<dbReference type="Gene3D" id="2.120.10.30">
    <property type="entry name" value="TolB, C-terminal domain"/>
    <property type="match status" value="1"/>
</dbReference>